<dbReference type="AlphaFoldDB" id="A0A2K5AQE2"/>
<evidence type="ECO:0000256" key="25">
    <source>
        <dbReference type="ARBA" id="ARBA00083945"/>
    </source>
</evidence>
<dbReference type="Pfam" id="PF25596">
    <property type="entry name" value="CPSase_L_D1"/>
    <property type="match status" value="2"/>
</dbReference>
<dbReference type="PROSITE" id="PS51855">
    <property type="entry name" value="MGS"/>
    <property type="match status" value="1"/>
</dbReference>
<dbReference type="InterPro" id="IPR036897">
    <property type="entry name" value="CarbamoylP_synth_lsu_oligo_sf"/>
</dbReference>
<dbReference type="Proteomes" id="UP000236248">
    <property type="component" value="Chromosome NCAV"/>
</dbReference>
<dbReference type="GO" id="GO:0004087">
    <property type="term" value="F:carbamoyl-phosphate synthase (ammonia) activity"/>
    <property type="evidence" value="ECO:0007669"/>
    <property type="project" value="UniProtKB-EC"/>
</dbReference>
<evidence type="ECO:0000256" key="24">
    <source>
        <dbReference type="ARBA" id="ARBA00074189"/>
    </source>
</evidence>
<dbReference type="InterPro" id="IPR005483">
    <property type="entry name" value="CPSase_dom"/>
</dbReference>
<keyword evidence="9" id="KW-0479">Metal-binding</keyword>
<evidence type="ECO:0000313" key="29">
    <source>
        <dbReference type="EMBL" id="SPC33837.1"/>
    </source>
</evidence>
<keyword evidence="15" id="KW-0464">Manganese</keyword>
<evidence type="ECO:0000259" key="28">
    <source>
        <dbReference type="PROSITE" id="PS51855"/>
    </source>
</evidence>
<dbReference type="InterPro" id="IPR013815">
    <property type="entry name" value="ATP_grasp_subdomain_1"/>
</dbReference>
<dbReference type="PANTHER" id="PTHR11405:SF53">
    <property type="entry name" value="CARBAMOYL-PHOSPHATE SYNTHASE [AMMONIA], MITOCHONDRIAL"/>
    <property type="match status" value="1"/>
</dbReference>
<dbReference type="SMART" id="SM01096">
    <property type="entry name" value="CPSase_L_D3"/>
    <property type="match status" value="1"/>
</dbReference>
<dbReference type="Gene3D" id="3.30.1490.20">
    <property type="entry name" value="ATP-grasp fold, A domain"/>
    <property type="match status" value="1"/>
</dbReference>
<dbReference type="Pfam" id="PF02786">
    <property type="entry name" value="CPSase_L_D2"/>
    <property type="match status" value="2"/>
</dbReference>
<dbReference type="GO" id="GO:0005737">
    <property type="term" value="C:cytoplasm"/>
    <property type="evidence" value="ECO:0007669"/>
    <property type="project" value="TreeGrafter"/>
</dbReference>
<dbReference type="EMBL" id="LT981265">
    <property type="protein sequence ID" value="SPC33837.1"/>
    <property type="molecule type" value="Genomic_DNA"/>
</dbReference>
<evidence type="ECO:0000256" key="12">
    <source>
        <dbReference type="ARBA" id="ARBA00022840"/>
    </source>
</evidence>
<sequence>MPLQSVRKVLVLGSGGIKIGEAGEFDYSGSQCLKAISEEGVQTVLVNPNVATIQTDTRLADRVYLLPVTPTMVARVIEQERPDGIMLGFGGQTALNCGVALKKQGILDRYGVKVLGTSVESIEIASDRELFKQTMRNNNIEIVRGKAAHSMDEALAIVKDLGYPVMIRVAFTLGGKGSGIAHNEYELYEIVQRGLAASMIHQVMLEEYIGHWKQIEYEIMRDYKGNAITVCNMENILAMRVHTGDNIVIAPSQTINNHEYHMLRSVGIRAVEACKVVGECNIQFALEPNSERYAVIEINPRLSRSSALASKATGYPLAYMAAKLALGYTLDELLNKITKMTTACFEPSLDYVVVKVPRWDFKKFDRANRKLGTQMKSVGEVMAIARTFEEAIQKAYRMLDIGLDGVLRREVKVFRSEEELEDAIMNPDDEILLNIIDALRLGWSVERISRLTPIDPWFIYRLKNIVEMENALKSLKHLDEDVIREAKRLGFSDRQIARYLRMDEDDVRRFRKARGIVPVVKQIDTLAAEWPAKTNYLYMTYGGIADDIQVQARDVDAAVANTTDANATNSNGNGRVIVIGAGTYRIGSSVEFDWATVNMVWGLKEHGFREVAIINCNPETVSTDYDVSDRLYFEELTLERVLDVYEKEMPEGIVTCVGGQVANNLTPKLAEHGARILGTSKDDIDRAEDRAKFSALLDMLGIKQPAWQEFTSIDKAKGFCRSIGYPVLVRPSYVLSGSAMRVIWDESNLEHYLSMAAEVSPEHPVVISKFITDALEVEVDGVADGNGNVLIGAIIEHVESAGIHSGDAMMVIPPWRLSSKHIHTLREYTYAIARALRIKGPFNIQYIVKGDDVYVIECNVRASRSMPYVSKFTGINLITLAAGVIAGKALPEMDEPWINAKGFAVKVPQFSFMQLEGADIVLGVEMKSTGEVACFGDTFYDALSKALMAAGYSLASRGSVLITVGGAMKRRILPIVSTLKAMGFSIYATEHTAEFLLENGFKDVQIVYKISEPNRKPNIADLLHARAVDFIINVPSTLTIEKYAEMLEDEYMIRRKAVEMGIPVFTNLDVANLFIKTLEWMRSNEPSVKPLQHYKLL</sequence>
<dbReference type="SMART" id="SM00851">
    <property type="entry name" value="MGS"/>
    <property type="match status" value="1"/>
</dbReference>
<keyword evidence="12 26" id="KW-0067">ATP-binding</keyword>
<dbReference type="GO" id="GO:0005524">
    <property type="term" value="F:ATP binding"/>
    <property type="evidence" value="ECO:0007669"/>
    <property type="project" value="UniProtKB-UniRule"/>
</dbReference>
<dbReference type="GO" id="GO:0006541">
    <property type="term" value="P:glutamine metabolic process"/>
    <property type="evidence" value="ECO:0007669"/>
    <property type="project" value="TreeGrafter"/>
</dbReference>
<evidence type="ECO:0000256" key="19">
    <source>
        <dbReference type="ARBA" id="ARBA00057223"/>
    </source>
</evidence>
<dbReference type="InterPro" id="IPR011607">
    <property type="entry name" value="MGS-like_dom"/>
</dbReference>
<dbReference type="InterPro" id="IPR058047">
    <property type="entry name" value="CPSase_preATP-grasp"/>
</dbReference>
<dbReference type="PROSITE" id="PS50975">
    <property type="entry name" value="ATP_GRASP"/>
    <property type="match status" value="2"/>
</dbReference>
<keyword evidence="11 26" id="KW-0547">Nucleotide-binding</keyword>
<dbReference type="NCBIfam" id="TIGR01369">
    <property type="entry name" value="CPSaseII_lrg"/>
    <property type="match status" value="1"/>
</dbReference>
<dbReference type="PANTHER" id="PTHR11405">
    <property type="entry name" value="CARBAMOYLTRANSFERASE FAMILY MEMBER"/>
    <property type="match status" value="1"/>
</dbReference>
<dbReference type="GO" id="GO:0006221">
    <property type="term" value="P:pyrimidine nucleotide biosynthetic process"/>
    <property type="evidence" value="ECO:0007669"/>
    <property type="project" value="UniProtKB-KW"/>
</dbReference>
<keyword evidence="8" id="KW-0028">Amino-acid biosynthesis</keyword>
<accession>A0A2K5AQE2</accession>
<dbReference type="Gene3D" id="3.30.470.20">
    <property type="entry name" value="ATP-grasp fold, B domain"/>
    <property type="match status" value="2"/>
</dbReference>
<feature type="domain" description="MGS-like" evidence="28">
    <location>
        <begin position="952"/>
        <end position="1097"/>
    </location>
</feature>
<dbReference type="NCBIfam" id="NF003671">
    <property type="entry name" value="PRK05294.1"/>
    <property type="match status" value="1"/>
</dbReference>
<evidence type="ECO:0000256" key="4">
    <source>
        <dbReference type="ARBA" id="ARBA00009799"/>
    </source>
</evidence>
<dbReference type="FunFam" id="3.40.50.20:FF:000001">
    <property type="entry name" value="Carbamoyl-phosphate synthase large chain"/>
    <property type="match status" value="1"/>
</dbReference>
<comment type="pathway">
    <text evidence="2">Pyrimidine metabolism; UMP biosynthesis via de novo pathway; (S)-dihydroorotate from bicarbonate: step 1/3.</text>
</comment>
<protein>
    <recommendedName>
        <fullName evidence="24">Carbamoyl phosphate synthase arginine-specific large chain</fullName>
        <ecNumber evidence="16">6.3.4.16</ecNumber>
        <ecNumber evidence="5">6.3.5.5</ecNumber>
    </recommendedName>
    <alternativeName>
        <fullName evidence="23">Carbamoyl phosphate synthase large chain, N-terminal section</fullName>
    </alternativeName>
    <alternativeName>
        <fullName evidence="22">Carbamoyl phosphate synthase pyrimidine-specific large chain</fullName>
    </alternativeName>
    <alternativeName>
        <fullName evidence="25">Carbamoyl phosphate synthetase ammonia chain</fullName>
    </alternativeName>
</protein>
<dbReference type="PROSITE" id="PS00866">
    <property type="entry name" value="CPSASE_1"/>
    <property type="match status" value="1"/>
</dbReference>
<dbReference type="GeneID" id="41594725"/>
<dbReference type="GO" id="GO:0046872">
    <property type="term" value="F:metal ion binding"/>
    <property type="evidence" value="ECO:0007669"/>
    <property type="project" value="UniProtKB-KW"/>
</dbReference>
<evidence type="ECO:0000256" key="8">
    <source>
        <dbReference type="ARBA" id="ARBA00022605"/>
    </source>
</evidence>
<dbReference type="SUPFAM" id="SSF52335">
    <property type="entry name" value="Methylglyoxal synthase-like"/>
    <property type="match status" value="1"/>
</dbReference>
<dbReference type="EC" id="6.3.5.5" evidence="5"/>
<dbReference type="InterPro" id="IPR005480">
    <property type="entry name" value="CPSase_lsu_oligo"/>
</dbReference>
<dbReference type="UniPathway" id="UPA00068">
    <property type="reaction ID" value="UER00171"/>
</dbReference>
<evidence type="ECO:0000256" key="1">
    <source>
        <dbReference type="ARBA" id="ARBA00001936"/>
    </source>
</evidence>
<evidence type="ECO:0000256" key="22">
    <source>
        <dbReference type="ARBA" id="ARBA00069524"/>
    </source>
</evidence>
<name>A0A2K5AQE2_9ARCH</name>
<evidence type="ECO:0000256" key="18">
    <source>
        <dbReference type="ARBA" id="ARBA00048816"/>
    </source>
</evidence>
<evidence type="ECO:0000256" key="7">
    <source>
        <dbReference type="ARBA" id="ARBA00022598"/>
    </source>
</evidence>
<evidence type="ECO:0000259" key="27">
    <source>
        <dbReference type="PROSITE" id="PS50975"/>
    </source>
</evidence>
<dbReference type="GO" id="GO:0004088">
    <property type="term" value="F:carbamoyl-phosphate synthase (glutamine-hydrolyzing) activity"/>
    <property type="evidence" value="ECO:0007669"/>
    <property type="project" value="UniProtKB-EC"/>
</dbReference>
<keyword evidence="13" id="KW-0460">Magnesium</keyword>
<dbReference type="SUPFAM" id="SSF52440">
    <property type="entry name" value="PreATP-grasp domain"/>
    <property type="match status" value="2"/>
</dbReference>
<dbReference type="InterPro" id="IPR005479">
    <property type="entry name" value="CPAse_ATP-bd"/>
</dbReference>
<evidence type="ECO:0000256" key="16">
    <source>
        <dbReference type="ARBA" id="ARBA00044063"/>
    </source>
</evidence>
<proteinExistence type="inferred from homology"/>
<evidence type="ECO:0000256" key="2">
    <source>
        <dbReference type="ARBA" id="ARBA00004812"/>
    </source>
</evidence>
<dbReference type="FunFam" id="1.10.1030.10:FF:000002">
    <property type="entry name" value="Carbamoyl-phosphate synthase large chain"/>
    <property type="match status" value="1"/>
</dbReference>
<evidence type="ECO:0000256" key="20">
    <source>
        <dbReference type="ARBA" id="ARBA00060037"/>
    </source>
</evidence>
<comment type="subunit">
    <text evidence="21">Composed of two chains; the small (or glutamine) chain promotes the hydrolysis of glutamine to ammonia, which is used by the large (or ammonia) chain to synthesize carbamoyl phosphate. Tetramer of heterodimers (alpha,beta)4.</text>
</comment>
<dbReference type="FunFam" id="3.30.470.20:FF:000001">
    <property type="entry name" value="Carbamoyl-phosphate synthase large chain"/>
    <property type="match status" value="1"/>
</dbReference>
<gene>
    <name evidence="29" type="primary">carB</name>
    <name evidence="29" type="ORF">NCAV_0654</name>
</gene>
<evidence type="ECO:0000256" key="10">
    <source>
        <dbReference type="ARBA" id="ARBA00022737"/>
    </source>
</evidence>
<dbReference type="Pfam" id="PF02142">
    <property type="entry name" value="MGS"/>
    <property type="match status" value="1"/>
</dbReference>
<comment type="catalytic activity">
    <reaction evidence="17">
        <text>hydrogencarbonate + NH4(+) + 2 ATP = carbamoyl phosphate + 2 ADP + phosphate + 2 H(+)</text>
        <dbReference type="Rhea" id="RHEA:18029"/>
        <dbReference type="ChEBI" id="CHEBI:15378"/>
        <dbReference type="ChEBI" id="CHEBI:17544"/>
        <dbReference type="ChEBI" id="CHEBI:28938"/>
        <dbReference type="ChEBI" id="CHEBI:30616"/>
        <dbReference type="ChEBI" id="CHEBI:43474"/>
        <dbReference type="ChEBI" id="CHEBI:58228"/>
        <dbReference type="ChEBI" id="CHEBI:456216"/>
        <dbReference type="EC" id="6.3.4.16"/>
    </reaction>
</comment>
<dbReference type="FunFam" id="3.30.1490.20:FF:000001">
    <property type="entry name" value="Carbamoyl-phosphate synthase large chain"/>
    <property type="match status" value="1"/>
</dbReference>
<dbReference type="EC" id="6.3.4.16" evidence="16"/>
<feature type="domain" description="ATP-grasp" evidence="27">
    <location>
        <begin position="694"/>
        <end position="886"/>
    </location>
</feature>
<evidence type="ECO:0000256" key="9">
    <source>
        <dbReference type="ARBA" id="ARBA00022723"/>
    </source>
</evidence>
<dbReference type="InterPro" id="IPR016185">
    <property type="entry name" value="PreATP-grasp_dom_sf"/>
</dbReference>
<keyword evidence="6" id="KW-0055">Arginine biosynthesis</keyword>
<dbReference type="SUPFAM" id="SSF48108">
    <property type="entry name" value="Carbamoyl phosphate synthetase, large subunit connection domain"/>
    <property type="match status" value="1"/>
</dbReference>
<comment type="similarity">
    <text evidence="4">Belongs to the CarB family.</text>
</comment>
<evidence type="ECO:0000256" key="3">
    <source>
        <dbReference type="ARBA" id="ARBA00005077"/>
    </source>
</evidence>
<evidence type="ECO:0000256" key="14">
    <source>
        <dbReference type="ARBA" id="ARBA00022975"/>
    </source>
</evidence>
<keyword evidence="10" id="KW-0677">Repeat</keyword>
<keyword evidence="14" id="KW-0665">Pyrimidine biosynthesis</keyword>
<evidence type="ECO:0000313" key="30">
    <source>
        <dbReference type="Proteomes" id="UP000236248"/>
    </source>
</evidence>
<feature type="domain" description="ATP-grasp" evidence="27">
    <location>
        <begin position="132"/>
        <end position="326"/>
    </location>
</feature>
<dbReference type="NCBIfam" id="NF009455">
    <property type="entry name" value="PRK12815.1"/>
    <property type="match status" value="1"/>
</dbReference>
<dbReference type="Gene3D" id="1.10.1030.10">
    <property type="entry name" value="Carbamoyl-phosphate synthetase, large subunit oligomerisation domain"/>
    <property type="match status" value="1"/>
</dbReference>
<dbReference type="PRINTS" id="PR00098">
    <property type="entry name" value="CPSASE"/>
</dbReference>
<comment type="function">
    <text evidence="19">Large subunit of the glutamine-dependent carbamoyl phosphate synthetase (CPSase). CPSase catalyzes the formation of carbamoyl phosphate from the ammonia moiety of glutamine, carbonate, and phosphate donated by ATP, constituting the first step of 2 biosynthetic pathways, one leading to arginine and/or urea and the other to pyrimidine nucleotides. The large subunit (synthetase) binds the substrates ammonia (free or transferred from glutamine from the small subunit), hydrogencarbonate and ATP and carries out an ATP-coupled ligase reaction, activating hydrogencarbonate by forming carboxy phosphate which reacts with ammonia to form carbamoyl phosphate.</text>
</comment>
<evidence type="ECO:0000256" key="26">
    <source>
        <dbReference type="PROSITE-ProRule" id="PRU00409"/>
    </source>
</evidence>
<organism evidence="29 30">
    <name type="scientific">Candidatus Nitrosocaldus cavascurensis</name>
    <dbReference type="NCBI Taxonomy" id="2058097"/>
    <lineage>
        <taxon>Archaea</taxon>
        <taxon>Nitrososphaerota</taxon>
        <taxon>Nitrososphaeria</taxon>
        <taxon>Candidatus Nitrosocaldales</taxon>
        <taxon>Candidatus Nitrosocaldaceae</taxon>
        <taxon>Candidatus Nitrosocaldus</taxon>
    </lineage>
</organism>
<evidence type="ECO:0000256" key="6">
    <source>
        <dbReference type="ARBA" id="ARBA00022571"/>
    </source>
</evidence>
<keyword evidence="7 29" id="KW-0436">Ligase</keyword>
<dbReference type="InterPro" id="IPR006275">
    <property type="entry name" value="CPSase_lsu"/>
</dbReference>
<evidence type="ECO:0000256" key="11">
    <source>
        <dbReference type="ARBA" id="ARBA00022741"/>
    </source>
</evidence>
<dbReference type="Pfam" id="PF02787">
    <property type="entry name" value="CPSase_L_D3"/>
    <property type="match status" value="1"/>
</dbReference>
<dbReference type="PROSITE" id="PS00867">
    <property type="entry name" value="CPSASE_2"/>
    <property type="match status" value="2"/>
</dbReference>
<dbReference type="KEGG" id="ncv:NCAV_0654"/>
<evidence type="ECO:0000256" key="13">
    <source>
        <dbReference type="ARBA" id="ARBA00022842"/>
    </source>
</evidence>
<keyword evidence="30" id="KW-1185">Reference proteome</keyword>
<dbReference type="RefSeq" id="WP_103287373.1">
    <property type="nucleotide sequence ID" value="NZ_LT981265.1"/>
</dbReference>
<dbReference type="Gene3D" id="3.40.50.20">
    <property type="match status" value="2"/>
</dbReference>
<dbReference type="InterPro" id="IPR036914">
    <property type="entry name" value="MGS-like_dom_sf"/>
</dbReference>
<dbReference type="GO" id="GO:0006526">
    <property type="term" value="P:L-arginine biosynthetic process"/>
    <property type="evidence" value="ECO:0007669"/>
    <property type="project" value="UniProtKB-UniPathway"/>
</dbReference>
<comment type="cofactor">
    <cofactor evidence="1">
        <name>Mn(2+)</name>
        <dbReference type="ChEBI" id="CHEBI:29035"/>
    </cofactor>
</comment>
<evidence type="ECO:0000256" key="21">
    <source>
        <dbReference type="ARBA" id="ARBA00062056"/>
    </source>
</evidence>
<evidence type="ECO:0000256" key="23">
    <source>
        <dbReference type="ARBA" id="ARBA00071108"/>
    </source>
</evidence>
<dbReference type="InterPro" id="IPR011761">
    <property type="entry name" value="ATP-grasp"/>
</dbReference>
<dbReference type="Gene3D" id="3.40.50.1380">
    <property type="entry name" value="Methylglyoxal synthase-like domain"/>
    <property type="match status" value="1"/>
</dbReference>
<comment type="function">
    <text evidence="20">Small subunit of the glutamine-dependent carbamoyl phosphate synthetase (CPSase). CPSase catalyzes the formation of carbamoyl phosphate from the ammonia moiety of glutamine, carbonate, and phosphate donated by ATP, constituting the first step of the biosynthetic pathway leading to pyrimidine nucleotides. The large subunit (synthetase) binds the substrates ammonia (free or transferred from glutamine from the small subunit), hydrogencarbonate and ATP and carries out an ATP-coupled ligase reaction, activating hydrogencarbonate by forming carboxy phosphate which reacts with ammonia to form carbamoyl phosphate.</text>
</comment>
<dbReference type="FunFam" id="3.30.470.20:FF:000026">
    <property type="entry name" value="Carbamoyl-phosphate synthase large chain"/>
    <property type="match status" value="1"/>
</dbReference>
<reference evidence="30" key="1">
    <citation type="submission" date="2018-01" db="EMBL/GenBank/DDBJ databases">
        <authorList>
            <person name="Kerou L M."/>
        </authorList>
    </citation>
    <scope>NUCLEOTIDE SEQUENCE [LARGE SCALE GENOMIC DNA]</scope>
    <source>
        <strain evidence="30">SCU2</strain>
    </source>
</reference>
<evidence type="ECO:0000256" key="17">
    <source>
        <dbReference type="ARBA" id="ARBA00047359"/>
    </source>
</evidence>
<comment type="pathway">
    <text evidence="3">Amino-acid biosynthesis; L-arginine biosynthesis; carbamoyl phosphate from bicarbonate: step 1/1.</text>
</comment>
<comment type="catalytic activity">
    <reaction evidence="18">
        <text>hydrogencarbonate + L-glutamine + 2 ATP + H2O = carbamoyl phosphate + L-glutamate + 2 ADP + phosphate + 2 H(+)</text>
        <dbReference type="Rhea" id="RHEA:18633"/>
        <dbReference type="ChEBI" id="CHEBI:15377"/>
        <dbReference type="ChEBI" id="CHEBI:15378"/>
        <dbReference type="ChEBI" id="CHEBI:17544"/>
        <dbReference type="ChEBI" id="CHEBI:29985"/>
        <dbReference type="ChEBI" id="CHEBI:30616"/>
        <dbReference type="ChEBI" id="CHEBI:43474"/>
        <dbReference type="ChEBI" id="CHEBI:58228"/>
        <dbReference type="ChEBI" id="CHEBI:58359"/>
        <dbReference type="ChEBI" id="CHEBI:456216"/>
        <dbReference type="EC" id="6.3.5.5"/>
    </reaction>
</comment>
<dbReference type="SUPFAM" id="SSF56059">
    <property type="entry name" value="Glutathione synthetase ATP-binding domain-like"/>
    <property type="match status" value="2"/>
</dbReference>
<dbReference type="FunFam" id="3.40.50.20:FF:000002">
    <property type="entry name" value="Carbamoyl-phosphate synthase large chain"/>
    <property type="match status" value="1"/>
</dbReference>
<evidence type="ECO:0000256" key="15">
    <source>
        <dbReference type="ARBA" id="ARBA00023211"/>
    </source>
</evidence>
<evidence type="ECO:0000256" key="5">
    <source>
        <dbReference type="ARBA" id="ARBA00012738"/>
    </source>
</evidence>